<dbReference type="Proteomes" id="UP000232875">
    <property type="component" value="Unassembled WGS sequence"/>
</dbReference>
<feature type="region of interest" description="Disordered" evidence="1">
    <location>
        <begin position="155"/>
        <end position="215"/>
    </location>
</feature>
<dbReference type="OrthoDB" id="3354117at2759"/>
<feature type="region of interest" description="Disordered" evidence="1">
    <location>
        <begin position="228"/>
        <end position="252"/>
    </location>
</feature>
<dbReference type="EMBL" id="KZ454988">
    <property type="protein sequence ID" value="PKI85055.1"/>
    <property type="molecule type" value="Genomic_DNA"/>
</dbReference>
<organism evidence="2 3">
    <name type="scientific">Malassezia vespertilionis</name>
    <dbReference type="NCBI Taxonomy" id="2020962"/>
    <lineage>
        <taxon>Eukaryota</taxon>
        <taxon>Fungi</taxon>
        <taxon>Dikarya</taxon>
        <taxon>Basidiomycota</taxon>
        <taxon>Ustilaginomycotina</taxon>
        <taxon>Malasseziomycetes</taxon>
        <taxon>Malasseziales</taxon>
        <taxon>Malasseziaceae</taxon>
        <taxon>Malassezia</taxon>
    </lineage>
</organism>
<name>A0A2N1JEV1_9BASI</name>
<protein>
    <submittedName>
        <fullName evidence="2">Uncharacterized protein</fullName>
    </submittedName>
</protein>
<dbReference type="AlphaFoldDB" id="A0A2N1JEV1"/>
<gene>
    <name evidence="2" type="ORF">MVES_000990</name>
</gene>
<evidence type="ECO:0000313" key="2">
    <source>
        <dbReference type="EMBL" id="PKI85055.1"/>
    </source>
</evidence>
<reference evidence="2 3" key="1">
    <citation type="submission" date="2017-10" db="EMBL/GenBank/DDBJ databases">
        <title>A novel species of cold-tolerant Malassezia isolated from bats.</title>
        <authorList>
            <person name="Lorch J.M."/>
            <person name="Palmer J.M."/>
            <person name="Vanderwolf K.J."/>
            <person name="Schmidt K.Z."/>
            <person name="Verant M.L."/>
            <person name="Weller T.J."/>
            <person name="Blehert D.S."/>
        </authorList>
    </citation>
    <scope>NUCLEOTIDE SEQUENCE [LARGE SCALE GENOMIC DNA]</scope>
    <source>
        <strain evidence="2 3">NWHC:44797-103</strain>
    </source>
</reference>
<feature type="compositionally biased region" description="Polar residues" evidence="1">
    <location>
        <begin position="242"/>
        <end position="251"/>
    </location>
</feature>
<sequence length="339" mass="36457">MAPSKLQHTPSKDGLKNDKTQWARAPGLEVDANLANLQVDGIHEGFLEVLRQTGWLLQRRAQLVRHGRGTRELVPTLHALSCACKNYVNRTTALRDHLLCAEARLEYALERKKETGIVPSSELAEEAPPGSLEKLDPELYNVISSMPLDWSAETENTADAPQAPDPNVPKPSGDASNAIVIDSDDESSEPQGGRRARDKAHSGQPTKRRKMEAPNDDIVSMLVNSFHQGEGASPAAPALSKPTDSTGTSADLGSKIDQLISDNVSDLSWLGMDNLQGESKDAADLSDILYKDTQSMDGVDPMGSTLDFSGLSALDFPADTNFADFDLSTPVETDQGGAV</sequence>
<evidence type="ECO:0000313" key="3">
    <source>
        <dbReference type="Proteomes" id="UP000232875"/>
    </source>
</evidence>
<evidence type="ECO:0000256" key="1">
    <source>
        <dbReference type="SAM" id="MobiDB-lite"/>
    </source>
</evidence>
<keyword evidence="3" id="KW-1185">Reference proteome</keyword>
<proteinExistence type="predicted"/>
<accession>A0A2N1JEV1</accession>